<dbReference type="Proteomes" id="UP000295709">
    <property type="component" value="Unassembled WGS sequence"/>
</dbReference>
<accession>A0ABY2FTI9</accession>
<evidence type="ECO:0000313" key="2">
    <source>
        <dbReference type="Proteomes" id="UP000295709"/>
    </source>
</evidence>
<evidence type="ECO:0000313" key="1">
    <source>
        <dbReference type="EMBL" id="TDX91359.1"/>
    </source>
</evidence>
<name>A0ABY2FTI9_9FLAO</name>
<evidence type="ECO:0008006" key="3">
    <source>
        <dbReference type="Google" id="ProtNLM"/>
    </source>
</evidence>
<reference evidence="1 2" key="1">
    <citation type="submission" date="2019-03" db="EMBL/GenBank/DDBJ databases">
        <title>Genomic Encyclopedia of Archaeal and Bacterial Type Strains, Phase II (KMG-II): from individual species to whole genera.</title>
        <authorList>
            <person name="Goeker M."/>
        </authorList>
    </citation>
    <scope>NUCLEOTIDE SEQUENCE [LARGE SCALE GENOMIC DNA]</scope>
    <source>
        <strain evidence="1 2">DSM 15235</strain>
    </source>
</reference>
<comment type="caution">
    <text evidence="1">The sequence shown here is derived from an EMBL/GenBank/DDBJ whole genome shotgun (WGS) entry which is preliminary data.</text>
</comment>
<dbReference type="EMBL" id="SOQW01000003">
    <property type="protein sequence ID" value="TDX91359.1"/>
    <property type="molecule type" value="Genomic_DNA"/>
</dbReference>
<gene>
    <name evidence="1" type="ORF">BCF50_2489</name>
</gene>
<protein>
    <recommendedName>
        <fullName evidence="3">Heat induced stress protein YflT</fullName>
    </recommendedName>
</protein>
<keyword evidence="2" id="KW-1185">Reference proteome</keyword>
<organism evidence="1 2">
    <name type="scientific">Chryseobacterium daecheongense</name>
    <dbReference type="NCBI Taxonomy" id="192389"/>
    <lineage>
        <taxon>Bacteria</taxon>
        <taxon>Pseudomonadati</taxon>
        <taxon>Bacteroidota</taxon>
        <taxon>Flavobacteriia</taxon>
        <taxon>Flavobacteriales</taxon>
        <taxon>Weeksellaceae</taxon>
        <taxon>Chryseobacterium group</taxon>
        <taxon>Chryseobacterium</taxon>
    </lineage>
</organism>
<sequence>MHYLLKNFIMAYTVISVFPATVDTEEIKRDLASNGFDKANIIVSKSKLEDGSPDGHYEDDVKTRNFWDFIFAHDTEMLEAYKKESVGKNNIIVYADTADDAQRAKTILDKNGAIEVYRKQSESKAPEGMSEEVYNGIIAKARHDLYFLGSERVYTSGSKGMDEPMDSQGSED</sequence>
<proteinExistence type="predicted"/>